<dbReference type="Pfam" id="PF00023">
    <property type="entry name" value="Ank"/>
    <property type="match status" value="1"/>
</dbReference>
<dbReference type="InterPro" id="IPR036770">
    <property type="entry name" value="Ankyrin_rpt-contain_sf"/>
</dbReference>
<evidence type="ECO:0000256" key="2">
    <source>
        <dbReference type="SAM" id="MobiDB-lite"/>
    </source>
</evidence>
<dbReference type="Proteomes" id="UP001604277">
    <property type="component" value="Unassembled WGS sequence"/>
</dbReference>
<dbReference type="EMBL" id="JBFOLJ010000012">
    <property type="protein sequence ID" value="KAL2487874.1"/>
    <property type="molecule type" value="Genomic_DNA"/>
</dbReference>
<dbReference type="InterPro" id="IPR002110">
    <property type="entry name" value="Ankyrin_rpt"/>
</dbReference>
<dbReference type="Gene3D" id="1.25.40.20">
    <property type="entry name" value="Ankyrin repeat-containing domain"/>
    <property type="match status" value="1"/>
</dbReference>
<gene>
    <name evidence="3" type="ORF">Fot_41166</name>
</gene>
<proteinExistence type="predicted"/>
<feature type="compositionally biased region" description="Basic residues" evidence="2">
    <location>
        <begin position="1"/>
        <end position="10"/>
    </location>
</feature>
<comment type="caution">
    <text evidence="3">The sequence shown here is derived from an EMBL/GenBank/DDBJ whole genome shotgun (WGS) entry which is preliminary data.</text>
</comment>
<dbReference type="PROSITE" id="PS50088">
    <property type="entry name" value="ANK_REPEAT"/>
    <property type="match status" value="1"/>
</dbReference>
<dbReference type="SMART" id="SM00248">
    <property type="entry name" value="ANK"/>
    <property type="match status" value="1"/>
</dbReference>
<evidence type="ECO:0000313" key="3">
    <source>
        <dbReference type="EMBL" id="KAL2487874.1"/>
    </source>
</evidence>
<protein>
    <submittedName>
        <fullName evidence="3">Ankyrin repeat-containing protein-like</fullName>
    </submittedName>
</protein>
<keyword evidence="4" id="KW-1185">Reference proteome</keyword>
<organism evidence="3 4">
    <name type="scientific">Forsythia ovata</name>
    <dbReference type="NCBI Taxonomy" id="205694"/>
    <lineage>
        <taxon>Eukaryota</taxon>
        <taxon>Viridiplantae</taxon>
        <taxon>Streptophyta</taxon>
        <taxon>Embryophyta</taxon>
        <taxon>Tracheophyta</taxon>
        <taxon>Spermatophyta</taxon>
        <taxon>Magnoliopsida</taxon>
        <taxon>eudicotyledons</taxon>
        <taxon>Gunneridae</taxon>
        <taxon>Pentapetalae</taxon>
        <taxon>asterids</taxon>
        <taxon>lamiids</taxon>
        <taxon>Lamiales</taxon>
        <taxon>Oleaceae</taxon>
        <taxon>Forsythieae</taxon>
        <taxon>Forsythia</taxon>
    </lineage>
</organism>
<keyword evidence="1" id="KW-0040">ANK repeat</keyword>
<dbReference type="PROSITE" id="PS50297">
    <property type="entry name" value="ANK_REP_REGION"/>
    <property type="match status" value="1"/>
</dbReference>
<evidence type="ECO:0000256" key="1">
    <source>
        <dbReference type="PROSITE-ProRule" id="PRU00023"/>
    </source>
</evidence>
<reference evidence="4" key="1">
    <citation type="submission" date="2024-07" db="EMBL/GenBank/DDBJ databases">
        <title>Two chromosome-level genome assemblies of Korean endemic species Abeliophyllum distichum and Forsythia ovata (Oleaceae).</title>
        <authorList>
            <person name="Jang H."/>
        </authorList>
    </citation>
    <scope>NUCLEOTIDE SEQUENCE [LARGE SCALE GENOMIC DNA]</scope>
</reference>
<dbReference type="AlphaFoldDB" id="A0ABD1RIJ3"/>
<dbReference type="SUPFAM" id="SSF48403">
    <property type="entry name" value="Ankyrin repeat"/>
    <property type="match status" value="1"/>
</dbReference>
<feature type="region of interest" description="Disordered" evidence="2">
    <location>
        <begin position="1"/>
        <end position="44"/>
    </location>
</feature>
<evidence type="ECO:0000313" key="4">
    <source>
        <dbReference type="Proteomes" id="UP001604277"/>
    </source>
</evidence>
<accession>A0ABD1RIJ3</accession>
<sequence>MSFTKHRKSQRASGVNKGQQPEKENGQRAEPTENRSERAEQIKDSCRIKKRGSFVEPKLRSERSTKTAVARFYEGSGRMRLVLVEWRRRLRGIFVGEIKAEYAPKTLNPAKEKKYPMEVPMPELASKLDSNGCSPLHLAAAKGHVDVLKELLSANSEVGFVRNSDERTALHVV</sequence>
<name>A0ABD1RIJ3_9LAMI</name>
<feature type="repeat" description="ANK" evidence="1">
    <location>
        <begin position="131"/>
        <end position="163"/>
    </location>
</feature>
<feature type="compositionally biased region" description="Basic and acidic residues" evidence="2">
    <location>
        <begin position="20"/>
        <end position="44"/>
    </location>
</feature>